<comment type="caution">
    <text evidence="2">The sequence shown here is derived from an EMBL/GenBank/DDBJ whole genome shotgun (WGS) entry which is preliminary data.</text>
</comment>
<dbReference type="PROSITE" id="PS50053">
    <property type="entry name" value="UBIQUITIN_2"/>
    <property type="match status" value="1"/>
</dbReference>
<dbReference type="EMBL" id="CAJNOQ010023556">
    <property type="protein sequence ID" value="CAF1516983.1"/>
    <property type="molecule type" value="Genomic_DNA"/>
</dbReference>
<reference evidence="2" key="1">
    <citation type="submission" date="2021-02" db="EMBL/GenBank/DDBJ databases">
        <authorList>
            <person name="Nowell W R."/>
        </authorList>
    </citation>
    <scope>NUCLEOTIDE SEQUENCE</scope>
</reference>
<feature type="domain" description="Ubiquitin-like" evidence="1">
    <location>
        <begin position="9"/>
        <end position="81"/>
    </location>
</feature>
<dbReference type="OrthoDB" id="9989870at2759"/>
<accession>A0A815UH53</accession>
<sequence>MNDKLFHYTKLQVHFGGDTQEVVLKTEKEPTSDDLSKSLQHNFRVPIDEQRIYYRGQRVHNDPTILLSKYGLFTGNTIKLIGNRGLT</sequence>
<protein>
    <recommendedName>
        <fullName evidence="1">Ubiquitin-like domain-containing protein</fullName>
    </recommendedName>
</protein>
<evidence type="ECO:0000313" key="3">
    <source>
        <dbReference type="EMBL" id="CAF4376833.1"/>
    </source>
</evidence>
<evidence type="ECO:0000313" key="2">
    <source>
        <dbReference type="EMBL" id="CAF1516983.1"/>
    </source>
</evidence>
<evidence type="ECO:0000259" key="1">
    <source>
        <dbReference type="PROSITE" id="PS50053"/>
    </source>
</evidence>
<dbReference type="Gene3D" id="3.10.20.90">
    <property type="entry name" value="Phosphatidylinositol 3-kinase Catalytic Subunit, Chain A, domain 1"/>
    <property type="match status" value="1"/>
</dbReference>
<dbReference type="Proteomes" id="UP000663829">
    <property type="component" value="Unassembled WGS sequence"/>
</dbReference>
<proteinExistence type="predicted"/>
<dbReference type="EMBL" id="CAJOBC010089102">
    <property type="protein sequence ID" value="CAF4376833.1"/>
    <property type="molecule type" value="Genomic_DNA"/>
</dbReference>
<dbReference type="Proteomes" id="UP000681722">
    <property type="component" value="Unassembled WGS sequence"/>
</dbReference>
<keyword evidence="4" id="KW-1185">Reference proteome</keyword>
<evidence type="ECO:0000313" key="4">
    <source>
        <dbReference type="Proteomes" id="UP000663829"/>
    </source>
</evidence>
<dbReference type="InterPro" id="IPR000626">
    <property type="entry name" value="Ubiquitin-like_dom"/>
</dbReference>
<dbReference type="InterPro" id="IPR029071">
    <property type="entry name" value="Ubiquitin-like_domsf"/>
</dbReference>
<gene>
    <name evidence="2" type="ORF">GPM918_LOCUS37374</name>
    <name evidence="3" type="ORF">SRO942_LOCUS38138</name>
</gene>
<dbReference type="AlphaFoldDB" id="A0A815UH53"/>
<organism evidence="2 4">
    <name type="scientific">Didymodactylos carnosus</name>
    <dbReference type="NCBI Taxonomy" id="1234261"/>
    <lineage>
        <taxon>Eukaryota</taxon>
        <taxon>Metazoa</taxon>
        <taxon>Spiralia</taxon>
        <taxon>Gnathifera</taxon>
        <taxon>Rotifera</taxon>
        <taxon>Eurotatoria</taxon>
        <taxon>Bdelloidea</taxon>
        <taxon>Philodinida</taxon>
        <taxon>Philodinidae</taxon>
        <taxon>Didymodactylos</taxon>
    </lineage>
</organism>
<name>A0A815UH53_9BILA</name>
<dbReference type="SUPFAM" id="SSF54236">
    <property type="entry name" value="Ubiquitin-like"/>
    <property type="match status" value="1"/>
</dbReference>